<gene>
    <name evidence="1" type="ordered locus">Flexsi_1868</name>
</gene>
<dbReference type="HOGENOM" id="CLU_3381977_0_0_0"/>
<proteinExistence type="predicted"/>
<keyword evidence="2" id="KW-1185">Reference proteome</keyword>
<dbReference type="AlphaFoldDB" id="F8E477"/>
<name>F8E477_FLESM</name>
<reference evidence="1 2" key="1">
    <citation type="journal article" date="2011" name="Stand. Genomic Sci.">
        <title>Genome sequence of the moderately thermophilic halophile Flexistipes sinusarabici strain (MAS10).</title>
        <authorList>
            <person name="Lapidus A."/>
            <person name="Chertkov O."/>
            <person name="Nolan M."/>
            <person name="Lucas S."/>
            <person name="Hammon N."/>
            <person name="Deshpande S."/>
            <person name="Cheng J.F."/>
            <person name="Tapia R."/>
            <person name="Han C."/>
            <person name="Goodwin L."/>
            <person name="Pitluck S."/>
            <person name="Liolios K."/>
            <person name="Pagani I."/>
            <person name="Ivanova N."/>
            <person name="Huntemann M."/>
            <person name="Mavromatis K."/>
            <person name="Mikhailova N."/>
            <person name="Pati A."/>
            <person name="Chen A."/>
            <person name="Palaniappan K."/>
            <person name="Land M."/>
            <person name="Hauser L."/>
            <person name="Brambilla E.M."/>
            <person name="Rohde M."/>
            <person name="Abt B."/>
            <person name="Spring S."/>
            <person name="Goker M."/>
            <person name="Bristow J."/>
            <person name="Eisen J.A."/>
            <person name="Markowitz V."/>
            <person name="Hugenholtz P."/>
            <person name="Kyrpides N.C."/>
            <person name="Klenk H.P."/>
            <person name="Woyke T."/>
        </authorList>
    </citation>
    <scope>NUCLEOTIDE SEQUENCE [LARGE SCALE GENOMIC DNA]</scope>
    <source>
        <strain evidence="2">DSM 4947 / MAS 10</strain>
    </source>
</reference>
<protein>
    <submittedName>
        <fullName evidence="1">Uncharacterized protein</fullName>
    </submittedName>
</protein>
<dbReference type="KEGG" id="fsi:Flexsi_1868"/>
<dbReference type="EMBL" id="CP002858">
    <property type="protein sequence ID" value="AEI15504.1"/>
    <property type="molecule type" value="Genomic_DNA"/>
</dbReference>
<evidence type="ECO:0000313" key="2">
    <source>
        <dbReference type="Proteomes" id="UP000006621"/>
    </source>
</evidence>
<evidence type="ECO:0000313" key="1">
    <source>
        <dbReference type="EMBL" id="AEI15504.1"/>
    </source>
</evidence>
<organism evidence="1 2">
    <name type="scientific">Flexistipes sinusarabici (strain ATCC 49648 / DSM 4947 / MAS 10)</name>
    <dbReference type="NCBI Taxonomy" id="717231"/>
    <lineage>
        <taxon>Bacteria</taxon>
        <taxon>Pseudomonadati</taxon>
        <taxon>Deferribacterota</taxon>
        <taxon>Deferribacteres</taxon>
        <taxon>Deferribacterales</taxon>
        <taxon>Flexistipitaceae</taxon>
        <taxon>Flexistipes</taxon>
    </lineage>
</organism>
<dbReference type="Proteomes" id="UP000006621">
    <property type="component" value="Chromosome"/>
</dbReference>
<sequence length="33" mass="3895">MSYKRLEITKFGGPEVLRIVEERNQGEISVRMQ</sequence>
<reference evidence="2" key="2">
    <citation type="submission" date="2011-06" db="EMBL/GenBank/DDBJ databases">
        <title>The complete genome of Flexistipes sinusarabici DSM 4947.</title>
        <authorList>
            <person name="Lucas S."/>
            <person name="Han J."/>
            <person name="Lapidus A."/>
            <person name="Bruce D."/>
            <person name="Goodwin L."/>
            <person name="Pitluck S."/>
            <person name="Peters L."/>
            <person name="Kyrpides N."/>
            <person name="Mavromatis K."/>
            <person name="Ivanova N."/>
            <person name="Mikhailova N."/>
            <person name="Chertkov O."/>
            <person name="Detter J.C."/>
            <person name="Tapia R."/>
            <person name="Han C."/>
            <person name="Land M."/>
            <person name="Hauser L."/>
            <person name="Markowitz V."/>
            <person name="Cheng J.-F."/>
            <person name="Hugenholtz P."/>
            <person name="Woyke T."/>
            <person name="Wu D."/>
            <person name="Spring S."/>
            <person name="Schroeder M."/>
            <person name="Brambilla E."/>
            <person name="Klenk H.-P."/>
            <person name="Eisen J.A."/>
        </authorList>
    </citation>
    <scope>NUCLEOTIDE SEQUENCE [LARGE SCALE GENOMIC DNA]</scope>
    <source>
        <strain evidence="2">DSM 4947 / MAS 10</strain>
    </source>
</reference>
<accession>F8E477</accession>
<dbReference type="STRING" id="717231.Flexsi_1868"/>